<keyword evidence="9" id="KW-1185">Reference proteome</keyword>
<keyword evidence="2" id="KW-0677">Repeat</keyword>
<keyword evidence="1 4" id="KW-0245">EGF-like domain</keyword>
<reference evidence="8" key="1">
    <citation type="submission" date="2023-07" db="EMBL/GenBank/DDBJ databases">
        <authorList>
            <person name="Stuckert A."/>
        </authorList>
    </citation>
    <scope>NUCLEOTIDE SEQUENCE</scope>
</reference>
<evidence type="ECO:0000256" key="2">
    <source>
        <dbReference type="ARBA" id="ARBA00022737"/>
    </source>
</evidence>
<comment type="caution">
    <text evidence="4">Lacks conserved residue(s) required for the propagation of feature annotation.</text>
</comment>
<feature type="domain" description="Fibronectin type-III" evidence="7">
    <location>
        <begin position="475"/>
        <end position="565"/>
    </location>
</feature>
<evidence type="ECO:0000256" key="1">
    <source>
        <dbReference type="ARBA" id="ARBA00022536"/>
    </source>
</evidence>
<dbReference type="InterPro" id="IPR013783">
    <property type="entry name" value="Ig-like_fold"/>
</dbReference>
<dbReference type="InterPro" id="IPR003961">
    <property type="entry name" value="FN3_dom"/>
</dbReference>
<dbReference type="Pfam" id="PF23106">
    <property type="entry name" value="EGF_Teneurin"/>
    <property type="match status" value="2"/>
</dbReference>
<dbReference type="SMART" id="SM00060">
    <property type="entry name" value="FN3"/>
    <property type="match status" value="2"/>
</dbReference>
<proteinExistence type="predicted"/>
<evidence type="ECO:0000313" key="9">
    <source>
        <dbReference type="Proteomes" id="UP001176940"/>
    </source>
</evidence>
<dbReference type="InterPro" id="IPR000742">
    <property type="entry name" value="EGF"/>
</dbReference>
<feature type="domain" description="EGF-like" evidence="6">
    <location>
        <begin position="1"/>
        <end position="14"/>
    </location>
</feature>
<dbReference type="Gene3D" id="2.60.40.10">
    <property type="entry name" value="Immunoglobulins"/>
    <property type="match status" value="2"/>
</dbReference>
<dbReference type="Pfam" id="PF00041">
    <property type="entry name" value="fn3"/>
    <property type="match status" value="2"/>
</dbReference>
<sequence length="594" mass="63920">MCVCSPGYTGVDCSVRTCPQNCHDRGRCEGGVCFCESGYTGLDCGTKTCPNNCYDRGHCEDGACICDYGFTGVDCGTRTCPNDCNNRGRCDNGVCICEHGYAGQDCESRTCLNDCHHRGKCEEGKCVCAVGYTGLDCGSRTCPEDCNNQGRCEDGQCVFVILVTPASTVELENVQMTATIMGDVMMESVSVTRDMLERTVSQDRVPMTAAIGDIVMMGYANCGLKTCPNECSNQGRCDDGVCVCDSGYAGPDCSSRTCPENCHNQGRCDDGKCVCNPGFSGLDCGSRACPENCQAHGRCEDGICICHAGYTGPDCGSKACPRNCNNNGQCVNGKCVCNPGYIGPVCGTRGCPGNCSGRGKCTSGICVCKKGFSGPDCSLEATEVFDITGLRVTLQEESAITLEWDRPPSKPDLYDITFKTKKENGVITNTIDGSLTTYHQVGLAPAEEYIINIQPRKGSTLGPETSITAKTKIETPRGLRVAEVTYSTLLLQWERPQSIPDRYSVTLIHPSGKERKLRVPGKADRIRVSSLDDNTEYRVLLRAEKGQEHSQDAEATGTTGETRGEEGTGERKNHKSVIGMEVFIYRLASSNHNL</sequence>
<feature type="compositionally biased region" description="Basic and acidic residues" evidence="5">
    <location>
        <begin position="542"/>
        <end position="552"/>
    </location>
</feature>
<comment type="caution">
    <text evidence="8">The sequence shown here is derived from an EMBL/GenBank/DDBJ whole genome shotgun (WGS) entry which is preliminary data.</text>
</comment>
<dbReference type="PROSITE" id="PS50853">
    <property type="entry name" value="FN3"/>
    <property type="match status" value="1"/>
</dbReference>
<gene>
    <name evidence="8" type="ORF">RIMI_LOCUS12957250</name>
</gene>
<dbReference type="PROSITE" id="PS50026">
    <property type="entry name" value="EGF_3"/>
    <property type="match status" value="2"/>
</dbReference>
<dbReference type="InterPro" id="IPR051216">
    <property type="entry name" value="Teneurin"/>
</dbReference>
<dbReference type="PANTHER" id="PTHR11219">
    <property type="entry name" value="TENEURIN AND N-ACETYLGLUCOSAMINE-1-PHOSPHODIESTER ALPHA-N-ACETYLGLUCOSAMINIDASE"/>
    <property type="match status" value="1"/>
</dbReference>
<evidence type="ECO:0000259" key="7">
    <source>
        <dbReference type="PROSITE" id="PS50853"/>
    </source>
</evidence>
<keyword evidence="3 4" id="KW-1015">Disulfide bond</keyword>
<feature type="region of interest" description="Disordered" evidence="5">
    <location>
        <begin position="542"/>
        <end position="573"/>
    </location>
</feature>
<evidence type="ECO:0000256" key="3">
    <source>
        <dbReference type="ARBA" id="ARBA00023157"/>
    </source>
</evidence>
<feature type="domain" description="EGF-like" evidence="6">
    <location>
        <begin position="223"/>
        <end position="254"/>
    </location>
</feature>
<dbReference type="SUPFAM" id="SSF49265">
    <property type="entry name" value="Fibronectin type III"/>
    <property type="match status" value="2"/>
</dbReference>
<accession>A0ABN9LWE0</accession>
<dbReference type="Gene3D" id="2.10.25.10">
    <property type="entry name" value="Laminin"/>
    <property type="match status" value="9"/>
</dbReference>
<organism evidence="8 9">
    <name type="scientific">Ranitomeya imitator</name>
    <name type="common">mimic poison frog</name>
    <dbReference type="NCBI Taxonomy" id="111125"/>
    <lineage>
        <taxon>Eukaryota</taxon>
        <taxon>Metazoa</taxon>
        <taxon>Chordata</taxon>
        <taxon>Craniata</taxon>
        <taxon>Vertebrata</taxon>
        <taxon>Euteleostomi</taxon>
        <taxon>Amphibia</taxon>
        <taxon>Batrachia</taxon>
        <taxon>Anura</taxon>
        <taxon>Neobatrachia</taxon>
        <taxon>Hyloidea</taxon>
        <taxon>Dendrobatidae</taxon>
        <taxon>Dendrobatinae</taxon>
        <taxon>Ranitomeya</taxon>
    </lineage>
</organism>
<evidence type="ECO:0000256" key="4">
    <source>
        <dbReference type="PROSITE-ProRule" id="PRU00076"/>
    </source>
</evidence>
<feature type="disulfide bond" evidence="4">
    <location>
        <begin position="244"/>
        <end position="253"/>
    </location>
</feature>
<feature type="disulfide bond" evidence="4">
    <location>
        <begin position="4"/>
        <end position="13"/>
    </location>
</feature>
<evidence type="ECO:0008006" key="10">
    <source>
        <dbReference type="Google" id="ProtNLM"/>
    </source>
</evidence>
<dbReference type="Proteomes" id="UP001176940">
    <property type="component" value="Unassembled WGS sequence"/>
</dbReference>
<dbReference type="PANTHER" id="PTHR11219:SF69">
    <property type="entry name" value="TENEURIN-A"/>
    <property type="match status" value="1"/>
</dbReference>
<dbReference type="PROSITE" id="PS00022">
    <property type="entry name" value="EGF_1"/>
    <property type="match status" value="4"/>
</dbReference>
<dbReference type="SUPFAM" id="SSF57196">
    <property type="entry name" value="EGF/Laminin"/>
    <property type="match status" value="1"/>
</dbReference>
<evidence type="ECO:0000259" key="6">
    <source>
        <dbReference type="PROSITE" id="PS50026"/>
    </source>
</evidence>
<feature type="disulfide bond" evidence="4">
    <location>
        <begin position="227"/>
        <end position="237"/>
    </location>
</feature>
<evidence type="ECO:0000313" key="8">
    <source>
        <dbReference type="EMBL" id="CAJ0950249.1"/>
    </source>
</evidence>
<evidence type="ECO:0000256" key="5">
    <source>
        <dbReference type="SAM" id="MobiDB-lite"/>
    </source>
</evidence>
<dbReference type="InterPro" id="IPR036116">
    <property type="entry name" value="FN3_sf"/>
</dbReference>
<feature type="compositionally biased region" description="Basic and acidic residues" evidence="5">
    <location>
        <begin position="562"/>
        <end position="571"/>
    </location>
</feature>
<dbReference type="PROSITE" id="PS01186">
    <property type="entry name" value="EGF_2"/>
    <property type="match status" value="5"/>
</dbReference>
<dbReference type="CDD" id="cd00063">
    <property type="entry name" value="FN3"/>
    <property type="match status" value="2"/>
</dbReference>
<protein>
    <recommendedName>
        <fullName evidence="10">Tenascin</fullName>
    </recommendedName>
</protein>
<dbReference type="EMBL" id="CAUEEQ010031436">
    <property type="protein sequence ID" value="CAJ0950249.1"/>
    <property type="molecule type" value="Genomic_DNA"/>
</dbReference>
<name>A0ABN9LWE0_9NEOB</name>
<dbReference type="Pfam" id="PF25024">
    <property type="entry name" value="EGF_TEN"/>
    <property type="match status" value="1"/>
</dbReference>
<dbReference type="SMART" id="SM00181">
    <property type="entry name" value="EGF"/>
    <property type="match status" value="9"/>
</dbReference>